<gene>
    <name evidence="2" type="primary">105262577</name>
    <name evidence="4" type="synonym">LOC105262577</name>
</gene>
<evidence type="ECO:0000313" key="3">
    <source>
        <dbReference type="Proteomes" id="UP001652621"/>
    </source>
</evidence>
<dbReference type="VEuPathDB" id="VectorBase:MDOMA2_011988"/>
<dbReference type="VEuPathDB" id="VectorBase:MDOA016726"/>
<reference evidence="4" key="2">
    <citation type="submission" date="2025-04" db="UniProtKB">
        <authorList>
            <consortium name="RefSeq"/>
        </authorList>
    </citation>
    <scope>IDENTIFICATION</scope>
    <source>
        <strain evidence="4">Aabys</strain>
    </source>
</reference>
<proteinExistence type="predicted"/>
<dbReference type="EnsemblMetazoa" id="MDOA016726-RA">
    <property type="protein sequence ID" value="MDOA016726-PA"/>
    <property type="gene ID" value="MDOA016726"/>
</dbReference>
<feature type="signal peptide" evidence="1">
    <location>
        <begin position="1"/>
        <end position="16"/>
    </location>
</feature>
<dbReference type="RefSeq" id="XP_011296483.1">
    <property type="nucleotide sequence ID" value="XM_011298181.2"/>
</dbReference>
<sequence>MRSLVFIILTIALVEAVLFPKLPKLVMRYDDSEEDGALFKWPKFDLFDKPSLKEKLLEKEKEKVTLLEKLADKKEEKFEDRLWNFFDDKDNVKTVLEKLKIDHLEKTTTEKPCKCPESHYDECGGVIRYFS</sequence>
<name>A0A1I8NKQ5_MUSDO</name>
<accession>A0A1I8NKQ5</accession>
<organism evidence="2">
    <name type="scientific">Musca domestica</name>
    <name type="common">House fly</name>
    <dbReference type="NCBI Taxonomy" id="7370"/>
    <lineage>
        <taxon>Eukaryota</taxon>
        <taxon>Metazoa</taxon>
        <taxon>Ecdysozoa</taxon>
        <taxon>Arthropoda</taxon>
        <taxon>Hexapoda</taxon>
        <taxon>Insecta</taxon>
        <taxon>Pterygota</taxon>
        <taxon>Neoptera</taxon>
        <taxon>Endopterygota</taxon>
        <taxon>Diptera</taxon>
        <taxon>Brachycera</taxon>
        <taxon>Muscomorpha</taxon>
        <taxon>Muscoidea</taxon>
        <taxon>Muscidae</taxon>
        <taxon>Musca</taxon>
    </lineage>
</organism>
<dbReference type="AlphaFoldDB" id="A0A1I8NKQ5"/>
<protein>
    <submittedName>
        <fullName evidence="4">Uncharacterized protein LOC105262577</fullName>
    </submittedName>
</protein>
<keyword evidence="1" id="KW-0732">Signal</keyword>
<evidence type="ECO:0000256" key="1">
    <source>
        <dbReference type="SAM" id="SignalP"/>
    </source>
</evidence>
<evidence type="ECO:0000313" key="4">
    <source>
        <dbReference type="RefSeq" id="XP_011296483.1"/>
    </source>
</evidence>
<evidence type="ECO:0000313" key="2">
    <source>
        <dbReference type="EnsemblMetazoa" id="MDOA016726-PA"/>
    </source>
</evidence>
<dbReference type="Proteomes" id="UP001652621">
    <property type="component" value="Unplaced"/>
</dbReference>
<keyword evidence="3" id="KW-1185">Reference proteome</keyword>
<feature type="chain" id="PRO_5044561817" evidence="1">
    <location>
        <begin position="17"/>
        <end position="131"/>
    </location>
</feature>
<dbReference type="GeneID" id="105262577"/>
<dbReference type="KEGG" id="mde:105262577"/>
<reference evidence="2" key="1">
    <citation type="submission" date="2020-05" db="UniProtKB">
        <authorList>
            <consortium name="EnsemblMetazoa"/>
        </authorList>
    </citation>
    <scope>IDENTIFICATION</scope>
    <source>
        <strain evidence="2">Aabys</strain>
    </source>
</reference>